<evidence type="ECO:0000259" key="5">
    <source>
        <dbReference type="SMART" id="SM00499"/>
    </source>
</evidence>
<dbReference type="Pfam" id="PF00234">
    <property type="entry name" value="Tryp_alpha_amyl"/>
    <property type="match status" value="1"/>
</dbReference>
<evidence type="ECO:0000256" key="1">
    <source>
        <dbReference type="ARBA" id="ARBA00004613"/>
    </source>
</evidence>
<dbReference type="OMA" id="QSVDHDC"/>
<evidence type="ECO:0000256" key="2">
    <source>
        <dbReference type="ARBA" id="ARBA00022525"/>
    </source>
</evidence>
<dbReference type="PANTHER" id="PTHR35501">
    <property type="entry name" value="PROTEIN YY1"/>
    <property type="match status" value="1"/>
</dbReference>
<keyword evidence="2" id="KW-0964">Secreted</keyword>
<evidence type="ECO:0000256" key="4">
    <source>
        <dbReference type="SAM" id="SignalP"/>
    </source>
</evidence>
<dbReference type="Gene3D" id="1.10.110.10">
    <property type="entry name" value="Plant lipid-transfer and hydrophobic proteins"/>
    <property type="match status" value="1"/>
</dbReference>
<dbReference type="PANTHER" id="PTHR35501:SF3">
    <property type="entry name" value="PROTEIN YY1"/>
    <property type="match status" value="1"/>
</dbReference>
<gene>
    <name evidence="6" type="ORF">MANES_14G028300v8</name>
</gene>
<dbReference type="AlphaFoldDB" id="A0A2C9UJA0"/>
<comment type="subcellular location">
    <subcellularLocation>
        <location evidence="1">Secreted</location>
    </subcellularLocation>
</comment>
<sequence length="112" mass="11966">MAAIKCLTSMSSQAAMLLLFIAVAAQTHLSMSQSCPSQLNTLNVCAPFVVPGAHGSPSADCCNALQSMQNDCLCNTLAIAARLPSQCHLPPLNCAVNWYTLFFQNLDLSRSF</sequence>
<dbReference type="Proteomes" id="UP000091857">
    <property type="component" value="Chromosome 14"/>
</dbReference>
<dbReference type="EMBL" id="CM004400">
    <property type="protein sequence ID" value="OAY30408.1"/>
    <property type="molecule type" value="Genomic_DNA"/>
</dbReference>
<reference evidence="7" key="1">
    <citation type="journal article" date="2016" name="Nat. Biotechnol.">
        <title>Sequencing wild and cultivated cassava and related species reveals extensive interspecific hybridization and genetic diversity.</title>
        <authorList>
            <person name="Bredeson J.V."/>
            <person name="Lyons J.B."/>
            <person name="Prochnik S.E."/>
            <person name="Wu G.A."/>
            <person name="Ha C.M."/>
            <person name="Edsinger-Gonzales E."/>
            <person name="Grimwood J."/>
            <person name="Schmutz J."/>
            <person name="Rabbi I.Y."/>
            <person name="Egesi C."/>
            <person name="Nauluvula P."/>
            <person name="Lebot V."/>
            <person name="Ndunguru J."/>
            <person name="Mkamilo G."/>
            <person name="Bart R.S."/>
            <person name="Setter T.L."/>
            <person name="Gleadow R.M."/>
            <person name="Kulakow P."/>
            <person name="Ferguson M.E."/>
            <person name="Rounsley S."/>
            <person name="Rokhsar D.S."/>
        </authorList>
    </citation>
    <scope>NUCLEOTIDE SEQUENCE [LARGE SCALE GENOMIC DNA]</scope>
    <source>
        <strain evidence="7">cv. AM560-2</strain>
    </source>
</reference>
<keyword evidence="4" id="KW-0732">Signal</keyword>
<organism evidence="6 7">
    <name type="scientific">Manihot esculenta</name>
    <name type="common">Cassava</name>
    <name type="synonym">Jatropha manihot</name>
    <dbReference type="NCBI Taxonomy" id="3983"/>
    <lineage>
        <taxon>Eukaryota</taxon>
        <taxon>Viridiplantae</taxon>
        <taxon>Streptophyta</taxon>
        <taxon>Embryophyta</taxon>
        <taxon>Tracheophyta</taxon>
        <taxon>Spermatophyta</taxon>
        <taxon>Magnoliopsida</taxon>
        <taxon>eudicotyledons</taxon>
        <taxon>Gunneridae</taxon>
        <taxon>Pentapetalae</taxon>
        <taxon>rosids</taxon>
        <taxon>fabids</taxon>
        <taxon>Malpighiales</taxon>
        <taxon>Euphorbiaceae</taxon>
        <taxon>Crotonoideae</taxon>
        <taxon>Manihoteae</taxon>
        <taxon>Manihot</taxon>
    </lineage>
</organism>
<proteinExistence type="inferred from homology"/>
<dbReference type="PROSITE" id="PS51257">
    <property type="entry name" value="PROKAR_LIPOPROTEIN"/>
    <property type="match status" value="1"/>
</dbReference>
<dbReference type="STRING" id="3983.A0A2C9UJA0"/>
<evidence type="ECO:0000313" key="6">
    <source>
        <dbReference type="EMBL" id="OAY30408.1"/>
    </source>
</evidence>
<dbReference type="InterPro" id="IPR036312">
    <property type="entry name" value="Bifun_inhib/LTP/seed_sf"/>
</dbReference>
<feature type="signal peptide" evidence="4">
    <location>
        <begin position="1"/>
        <end position="25"/>
    </location>
</feature>
<dbReference type="SMART" id="SM00499">
    <property type="entry name" value="AAI"/>
    <property type="match status" value="1"/>
</dbReference>
<name>A0A2C9UJA0_MANES</name>
<accession>A0A2C9UJA0</accession>
<comment type="similarity">
    <text evidence="3">Belongs to the A9/FIL1 family.</text>
</comment>
<dbReference type="GO" id="GO:0005576">
    <property type="term" value="C:extracellular region"/>
    <property type="evidence" value="ECO:0007669"/>
    <property type="project" value="UniProtKB-SubCell"/>
</dbReference>
<dbReference type="SUPFAM" id="SSF47699">
    <property type="entry name" value="Bifunctional inhibitor/lipid-transfer protein/seed storage 2S albumin"/>
    <property type="match status" value="1"/>
</dbReference>
<evidence type="ECO:0000256" key="3">
    <source>
        <dbReference type="ARBA" id="ARBA00038300"/>
    </source>
</evidence>
<feature type="chain" id="PRO_5012858526" description="Bifunctional inhibitor/plant lipid transfer protein/seed storage helical domain-containing protein" evidence="4">
    <location>
        <begin position="26"/>
        <end position="112"/>
    </location>
</feature>
<protein>
    <recommendedName>
        <fullName evidence="5">Bifunctional inhibitor/plant lipid transfer protein/seed storage helical domain-containing protein</fullName>
    </recommendedName>
</protein>
<feature type="domain" description="Bifunctional inhibitor/plant lipid transfer protein/seed storage helical" evidence="5">
    <location>
        <begin position="35"/>
        <end position="94"/>
    </location>
</feature>
<evidence type="ECO:0000313" key="7">
    <source>
        <dbReference type="Proteomes" id="UP000091857"/>
    </source>
</evidence>
<dbReference type="InterPro" id="IPR016140">
    <property type="entry name" value="Bifunc_inhib/LTP/seed_store"/>
</dbReference>
<dbReference type="Gramene" id="Manes.14G028300.3.v8.1">
    <property type="protein sequence ID" value="Manes.14G028300.3.v8.1.CDS.1"/>
    <property type="gene ID" value="Manes.14G028300.v8.1"/>
</dbReference>
<keyword evidence="7" id="KW-1185">Reference proteome</keyword>
<comment type="caution">
    <text evidence="6">The sequence shown here is derived from an EMBL/GenBank/DDBJ whole genome shotgun (WGS) entry which is preliminary data.</text>
</comment>